<evidence type="ECO:0000256" key="6">
    <source>
        <dbReference type="ARBA" id="ARBA00023136"/>
    </source>
</evidence>
<dbReference type="eggNOG" id="COG0848">
    <property type="taxonomic scope" value="Bacteria"/>
</dbReference>
<keyword evidence="7" id="KW-0813">Transport</keyword>
<dbReference type="RefSeq" id="WP_005673471.1">
    <property type="nucleotide sequence ID" value="NZ_CP146288.1"/>
</dbReference>
<evidence type="ECO:0000256" key="4">
    <source>
        <dbReference type="ARBA" id="ARBA00022692"/>
    </source>
</evidence>
<dbReference type="AlphaFoldDB" id="E7RX09"/>
<evidence type="ECO:0000256" key="3">
    <source>
        <dbReference type="ARBA" id="ARBA00022475"/>
    </source>
</evidence>
<dbReference type="PANTHER" id="PTHR30558:SF3">
    <property type="entry name" value="BIOPOLYMER TRANSPORT PROTEIN EXBD-RELATED"/>
    <property type="match status" value="1"/>
</dbReference>
<keyword evidence="5 8" id="KW-1133">Transmembrane helix</keyword>
<reference evidence="9 10" key="1">
    <citation type="submission" date="2010-12" db="EMBL/GenBank/DDBJ databases">
        <authorList>
            <person name="Muzny D."/>
            <person name="Qin X."/>
            <person name="Deng J."/>
            <person name="Jiang H."/>
            <person name="Liu Y."/>
            <person name="Qu J."/>
            <person name="Song X.-Z."/>
            <person name="Zhang L."/>
            <person name="Thornton R."/>
            <person name="Coyle M."/>
            <person name="Francisco L."/>
            <person name="Jackson L."/>
            <person name="Javaid M."/>
            <person name="Korchina V."/>
            <person name="Kovar C."/>
            <person name="Mata R."/>
            <person name="Mathew T."/>
            <person name="Ngo R."/>
            <person name="Nguyen L."/>
            <person name="Nguyen N."/>
            <person name="Okwuonu G."/>
            <person name="Ongeri F."/>
            <person name="Pham C."/>
            <person name="Simmons D."/>
            <person name="Wilczek-Boney K."/>
            <person name="Hale W."/>
            <person name="Jakkamsetti A."/>
            <person name="Pham P."/>
            <person name="Ruth R."/>
            <person name="San Lucas F."/>
            <person name="Warren J."/>
            <person name="Zhang J."/>
            <person name="Zhao Z."/>
            <person name="Zhou C."/>
            <person name="Zhu D."/>
            <person name="Lee S."/>
            <person name="Bess C."/>
            <person name="Blankenburg K."/>
            <person name="Forbes L."/>
            <person name="Fu Q."/>
            <person name="Gubbala S."/>
            <person name="Hirani K."/>
            <person name="Jayaseelan J.C."/>
            <person name="Lara F."/>
            <person name="Munidasa M."/>
            <person name="Palculict T."/>
            <person name="Patil S."/>
            <person name="Pu L.-L."/>
            <person name="Saada N."/>
            <person name="Tang L."/>
            <person name="Weissenberger G."/>
            <person name="Zhu Y."/>
            <person name="Hemphill L."/>
            <person name="Shang Y."/>
            <person name="Youmans B."/>
            <person name="Ayvaz T."/>
            <person name="Ross M."/>
            <person name="Santibanez J."/>
            <person name="Aqrawi P."/>
            <person name="Gross S."/>
            <person name="Joshi V."/>
            <person name="Fowler G."/>
            <person name="Nazareth L."/>
            <person name="Reid J."/>
            <person name="Worley K."/>
            <person name="Petrosino J."/>
            <person name="Highlander S."/>
            <person name="Gibbs R."/>
        </authorList>
    </citation>
    <scope>NUCLEOTIDE SEQUENCE [LARGE SCALE GENOMIC DNA]</scope>
    <source>
        <strain evidence="9 10">ATCC 51599</strain>
    </source>
</reference>
<evidence type="ECO:0000313" key="9">
    <source>
        <dbReference type="EMBL" id="EFV95000.1"/>
    </source>
</evidence>
<keyword evidence="7" id="KW-0653">Protein transport</keyword>
<dbReference type="PANTHER" id="PTHR30558">
    <property type="entry name" value="EXBD MEMBRANE COMPONENT OF PMF-DRIVEN MACROMOLECULE IMPORT SYSTEM"/>
    <property type="match status" value="1"/>
</dbReference>
<evidence type="ECO:0000256" key="8">
    <source>
        <dbReference type="SAM" id="Phobius"/>
    </source>
</evidence>
<gene>
    <name evidence="9" type="ORF">HMPREF0551_1222</name>
</gene>
<evidence type="ECO:0000256" key="7">
    <source>
        <dbReference type="RuleBase" id="RU003879"/>
    </source>
</evidence>
<dbReference type="STRING" id="887898.HMPREF0551_1222"/>
<keyword evidence="10" id="KW-1185">Reference proteome</keyword>
<dbReference type="Pfam" id="PF02472">
    <property type="entry name" value="ExbD"/>
    <property type="match status" value="1"/>
</dbReference>
<name>E7RX09_9BURK</name>
<keyword evidence="4 7" id="KW-0812">Transmembrane</keyword>
<dbReference type="Gene3D" id="3.30.420.270">
    <property type="match status" value="1"/>
</dbReference>
<comment type="caution">
    <text evidence="9">The sequence shown here is derived from an EMBL/GenBank/DDBJ whole genome shotgun (WGS) entry which is preliminary data.</text>
</comment>
<dbReference type="InterPro" id="IPR003400">
    <property type="entry name" value="ExbD"/>
</dbReference>
<sequence>MNFRRSIRREEPEINFIPLIDLLLVILIFLMVTTTYNRYRELAVDLPSAAGKETPEAPVQIIVAVTADGQYRVDNEVVGHADANMLASVLGRAAGDRQNPIVVVHADAAASHQSVVNVMESARIAGLPRVSFATKTKQSAQ</sequence>
<feature type="transmembrane region" description="Helical" evidence="8">
    <location>
        <begin position="12"/>
        <end position="32"/>
    </location>
</feature>
<dbReference type="HOGENOM" id="CLU_085305_3_3_4"/>
<dbReference type="GO" id="GO:0015031">
    <property type="term" value="P:protein transport"/>
    <property type="evidence" value="ECO:0007669"/>
    <property type="project" value="UniProtKB-KW"/>
</dbReference>
<evidence type="ECO:0000256" key="5">
    <source>
        <dbReference type="ARBA" id="ARBA00022989"/>
    </source>
</evidence>
<dbReference type="Proteomes" id="UP000011021">
    <property type="component" value="Unassembled WGS sequence"/>
</dbReference>
<comment type="subcellular location">
    <subcellularLocation>
        <location evidence="1">Cell membrane</location>
        <topology evidence="1">Single-pass membrane protein</topology>
    </subcellularLocation>
    <subcellularLocation>
        <location evidence="7">Cell membrane</location>
        <topology evidence="7">Single-pass type II membrane protein</topology>
    </subcellularLocation>
</comment>
<protein>
    <submittedName>
        <fullName evidence="9">Transport energizing protein, ExbD/TolR family</fullName>
    </submittedName>
</protein>
<evidence type="ECO:0000313" key="10">
    <source>
        <dbReference type="Proteomes" id="UP000011021"/>
    </source>
</evidence>
<proteinExistence type="inferred from homology"/>
<dbReference type="GO" id="GO:0005886">
    <property type="term" value="C:plasma membrane"/>
    <property type="evidence" value="ECO:0007669"/>
    <property type="project" value="UniProtKB-SubCell"/>
</dbReference>
<evidence type="ECO:0000256" key="1">
    <source>
        <dbReference type="ARBA" id="ARBA00004162"/>
    </source>
</evidence>
<keyword evidence="3" id="KW-1003">Cell membrane</keyword>
<evidence type="ECO:0000256" key="2">
    <source>
        <dbReference type="ARBA" id="ARBA00005811"/>
    </source>
</evidence>
<comment type="similarity">
    <text evidence="2 7">Belongs to the ExbD/TolR family.</text>
</comment>
<dbReference type="EMBL" id="AEQP01000006">
    <property type="protein sequence ID" value="EFV95000.1"/>
    <property type="molecule type" value="Genomic_DNA"/>
</dbReference>
<dbReference type="GO" id="GO:0022857">
    <property type="term" value="F:transmembrane transporter activity"/>
    <property type="evidence" value="ECO:0007669"/>
    <property type="project" value="InterPro"/>
</dbReference>
<organism evidence="9 10">
    <name type="scientific">Lautropia mirabilis ATCC 51599</name>
    <dbReference type="NCBI Taxonomy" id="887898"/>
    <lineage>
        <taxon>Bacteria</taxon>
        <taxon>Pseudomonadati</taxon>
        <taxon>Pseudomonadota</taxon>
        <taxon>Betaproteobacteria</taxon>
        <taxon>Burkholderiales</taxon>
        <taxon>Burkholderiaceae</taxon>
        <taxon>Lautropia</taxon>
    </lineage>
</organism>
<keyword evidence="6 8" id="KW-0472">Membrane</keyword>
<accession>E7RX09</accession>